<comment type="caution">
    <text evidence="2">The sequence shown here is derived from an EMBL/GenBank/DDBJ whole genome shotgun (WGS) entry which is preliminary data.</text>
</comment>
<feature type="compositionally biased region" description="Basic and acidic residues" evidence="1">
    <location>
        <begin position="107"/>
        <end position="122"/>
    </location>
</feature>
<dbReference type="EMBL" id="AUPL01007495">
    <property type="protein sequence ID" value="ESL05043.1"/>
    <property type="molecule type" value="Genomic_DNA"/>
</dbReference>
<feature type="region of interest" description="Disordered" evidence="1">
    <location>
        <begin position="92"/>
        <end position="192"/>
    </location>
</feature>
<feature type="compositionally biased region" description="Low complexity" evidence="1">
    <location>
        <begin position="163"/>
        <end position="174"/>
    </location>
</feature>
<accession>A0A061IRN2</accession>
<protein>
    <submittedName>
        <fullName evidence="2">Uncharacterized protein</fullName>
    </submittedName>
</protein>
<dbReference type="VEuPathDB" id="TriTrypDB:TRSC58_07356"/>
<keyword evidence="3" id="KW-1185">Reference proteome</keyword>
<sequence>MMNHLVLQEAFQTLATATVRELCNAFNEGCGGDVVVSHRHLESSENAKVLLLQKSQQRHVEFHHYCLLPKPLHSLPHSLTVDTCRQSNKTRKIGVTGRVGSGGGRLTDAHAHDTKRCEQQRRKEQRRKRKSLATKKRLKQNTLTLKASDRHQSACTAVDDNTPPRTRQTQPPTTYERAERRKNKVGGWGDTQKKKKDVCVGCVK</sequence>
<dbReference type="Proteomes" id="UP000031737">
    <property type="component" value="Unassembled WGS sequence"/>
</dbReference>
<gene>
    <name evidence="2" type="ORF">TRSC58_07356</name>
</gene>
<evidence type="ECO:0000256" key="1">
    <source>
        <dbReference type="SAM" id="MobiDB-lite"/>
    </source>
</evidence>
<feature type="compositionally biased region" description="Basic residues" evidence="1">
    <location>
        <begin position="123"/>
        <end position="139"/>
    </location>
</feature>
<evidence type="ECO:0000313" key="3">
    <source>
        <dbReference type="Proteomes" id="UP000031737"/>
    </source>
</evidence>
<reference evidence="2 3" key="1">
    <citation type="submission" date="2013-07" db="EMBL/GenBank/DDBJ databases">
        <authorList>
            <person name="Stoco P.H."/>
            <person name="Wagner G."/>
            <person name="Gerber A."/>
            <person name="Zaha A."/>
            <person name="Thompson C."/>
            <person name="Bartholomeu D.C."/>
            <person name="Luckemeyer D.D."/>
            <person name="Bahia D."/>
            <person name="Loreto E."/>
            <person name="Prestes E.B."/>
            <person name="Lima F.M."/>
            <person name="Rodrigues-Luiz G."/>
            <person name="Vallejo G.A."/>
            <person name="Filho J.F."/>
            <person name="Monteiro K.M."/>
            <person name="Tyler K.M."/>
            <person name="de Almeida L.G."/>
            <person name="Ortiz M.F."/>
            <person name="Siervo M.A."/>
            <person name="de Moraes M.H."/>
            <person name="Cunha O.L."/>
            <person name="Mendonca-Neto R."/>
            <person name="Silva R."/>
            <person name="Teixeira S.M."/>
            <person name="Murta S.M."/>
            <person name="Sincero T.C."/>
            <person name="Mendes T.A."/>
            <person name="Urmenyi T.P."/>
            <person name="Silva V.G."/>
            <person name="da Rocha W.D."/>
            <person name="Andersson B."/>
            <person name="Romanha A.J."/>
            <person name="Steindel M."/>
            <person name="de Vasconcelos A.T."/>
            <person name="Grisard E.C."/>
        </authorList>
    </citation>
    <scope>NUCLEOTIDE SEQUENCE [LARGE SCALE GENOMIC DNA]</scope>
    <source>
        <strain evidence="2 3">SC58</strain>
    </source>
</reference>
<proteinExistence type="predicted"/>
<name>A0A061IRN2_TRYRA</name>
<evidence type="ECO:0000313" key="2">
    <source>
        <dbReference type="EMBL" id="ESL05043.1"/>
    </source>
</evidence>
<dbReference type="AlphaFoldDB" id="A0A061IRN2"/>
<organism evidence="2 3">
    <name type="scientific">Trypanosoma rangeli SC58</name>
    <dbReference type="NCBI Taxonomy" id="429131"/>
    <lineage>
        <taxon>Eukaryota</taxon>
        <taxon>Discoba</taxon>
        <taxon>Euglenozoa</taxon>
        <taxon>Kinetoplastea</taxon>
        <taxon>Metakinetoplastina</taxon>
        <taxon>Trypanosomatida</taxon>
        <taxon>Trypanosomatidae</taxon>
        <taxon>Trypanosoma</taxon>
        <taxon>Herpetosoma</taxon>
    </lineage>
</organism>